<evidence type="ECO:0000256" key="4">
    <source>
        <dbReference type="ARBA" id="ARBA00022989"/>
    </source>
</evidence>
<dbReference type="GO" id="GO:0047750">
    <property type="term" value="F:cholestenol delta-isomerase activity"/>
    <property type="evidence" value="ECO:0007669"/>
    <property type="project" value="InterPro"/>
</dbReference>
<evidence type="ECO:0000256" key="1">
    <source>
        <dbReference type="ARBA" id="ARBA00004141"/>
    </source>
</evidence>
<dbReference type="GO" id="GO:0016125">
    <property type="term" value="P:sterol metabolic process"/>
    <property type="evidence" value="ECO:0007669"/>
    <property type="project" value="InterPro"/>
</dbReference>
<evidence type="ECO:0000256" key="2">
    <source>
        <dbReference type="ARBA" id="ARBA00008337"/>
    </source>
</evidence>
<dbReference type="PANTHER" id="PTHR14207:SF1">
    <property type="entry name" value="EMOPAMIL-BINDING PROTEIN-LIKE"/>
    <property type="match status" value="1"/>
</dbReference>
<dbReference type="InterPro" id="IPR033118">
    <property type="entry name" value="EXPERA"/>
</dbReference>
<feature type="transmembrane region" description="Helical" evidence="7">
    <location>
        <begin position="133"/>
        <end position="151"/>
    </location>
</feature>
<dbReference type="PROSITE" id="PS51751">
    <property type="entry name" value="EXPERA"/>
    <property type="match status" value="1"/>
</dbReference>
<dbReference type="PANTHER" id="PTHR14207">
    <property type="entry name" value="STEROL ISOMERASE"/>
    <property type="match status" value="1"/>
</dbReference>
<evidence type="ECO:0000256" key="3">
    <source>
        <dbReference type="ARBA" id="ARBA00022692"/>
    </source>
</evidence>
<comment type="caution">
    <text evidence="9">The sequence shown here is derived from an EMBL/GenBank/DDBJ whole genome shotgun (WGS) entry which is preliminary data.</text>
</comment>
<dbReference type="InterPro" id="IPR007905">
    <property type="entry name" value="EBP"/>
</dbReference>
<dbReference type="GO" id="GO:0016020">
    <property type="term" value="C:membrane"/>
    <property type="evidence" value="ECO:0007669"/>
    <property type="project" value="UniProtKB-SubCell"/>
</dbReference>
<feature type="domain" description="EXPERA" evidence="8">
    <location>
        <begin position="45"/>
        <end position="235"/>
    </location>
</feature>
<keyword evidence="5 6" id="KW-0472">Membrane</keyword>
<evidence type="ECO:0000256" key="7">
    <source>
        <dbReference type="SAM" id="Phobius"/>
    </source>
</evidence>
<reference evidence="10" key="1">
    <citation type="journal article" date="2015" name="PLoS Genet.">
        <title>The dynamic genome and transcriptome of the human fungal pathogen Blastomyces and close relative Emmonsia.</title>
        <authorList>
            <person name="Munoz J.F."/>
            <person name="Gauthier G.M."/>
            <person name="Desjardins C.A."/>
            <person name="Gallo J.E."/>
            <person name="Holder J."/>
            <person name="Sullivan T.D."/>
            <person name="Marty A.J."/>
            <person name="Carmen J.C."/>
            <person name="Chen Z."/>
            <person name="Ding L."/>
            <person name="Gujja S."/>
            <person name="Magrini V."/>
            <person name="Misas E."/>
            <person name="Mitreva M."/>
            <person name="Priest M."/>
            <person name="Saif S."/>
            <person name="Whiston E.A."/>
            <person name="Young S."/>
            <person name="Zeng Q."/>
            <person name="Goldman W.E."/>
            <person name="Mardis E.R."/>
            <person name="Taylor J.W."/>
            <person name="McEwen J.G."/>
            <person name="Clay O.K."/>
            <person name="Klein B.S."/>
            <person name="Cuomo C.A."/>
        </authorList>
    </citation>
    <scope>NUCLEOTIDE SEQUENCE [LARGE SCALE GENOMIC DNA]</scope>
    <source>
        <strain evidence="10">UAMH 3008</strain>
    </source>
</reference>
<comment type="similarity">
    <text evidence="2">Belongs to the EBP family.</text>
</comment>
<comment type="subcellular location">
    <subcellularLocation>
        <location evidence="1">Membrane</location>
        <topology evidence="1">Multi-pass membrane protein</topology>
    </subcellularLocation>
</comment>
<dbReference type="EMBL" id="LCZI01001022">
    <property type="protein sequence ID" value="KKZ62852.1"/>
    <property type="molecule type" value="Genomic_DNA"/>
</dbReference>
<dbReference type="Pfam" id="PF05241">
    <property type="entry name" value="EBP"/>
    <property type="match status" value="1"/>
</dbReference>
<proteinExistence type="inferred from homology"/>
<organism evidence="9 10">
    <name type="scientific">[Emmonsia] crescens</name>
    <dbReference type="NCBI Taxonomy" id="73230"/>
    <lineage>
        <taxon>Eukaryota</taxon>
        <taxon>Fungi</taxon>
        <taxon>Dikarya</taxon>
        <taxon>Ascomycota</taxon>
        <taxon>Pezizomycotina</taxon>
        <taxon>Eurotiomycetes</taxon>
        <taxon>Eurotiomycetidae</taxon>
        <taxon>Onygenales</taxon>
        <taxon>Ajellomycetaceae</taxon>
        <taxon>Emergomyces</taxon>
    </lineage>
</organism>
<dbReference type="VEuPathDB" id="FungiDB:EMCG_02786"/>
<feature type="transmembrane region" description="Helical" evidence="7">
    <location>
        <begin position="214"/>
        <end position="235"/>
    </location>
</feature>
<accession>A0A0G2HX51</accession>
<feature type="transmembrane region" description="Helical" evidence="7">
    <location>
        <begin position="20"/>
        <end position="38"/>
    </location>
</feature>
<dbReference type="Proteomes" id="UP000034164">
    <property type="component" value="Unassembled WGS sequence"/>
</dbReference>
<feature type="transmembrane region" description="Helical" evidence="7">
    <location>
        <begin position="50"/>
        <end position="69"/>
    </location>
</feature>
<evidence type="ECO:0000256" key="5">
    <source>
        <dbReference type="ARBA" id="ARBA00023136"/>
    </source>
</evidence>
<evidence type="ECO:0000313" key="9">
    <source>
        <dbReference type="EMBL" id="KKZ62852.1"/>
    </source>
</evidence>
<dbReference type="AlphaFoldDB" id="A0A0G2HX51"/>
<protein>
    <recommendedName>
        <fullName evidence="8">EXPERA domain-containing protein</fullName>
    </recommendedName>
</protein>
<keyword evidence="4 6" id="KW-1133">Transmembrane helix</keyword>
<name>A0A0G2HX51_9EURO</name>
<keyword evidence="3 6" id="KW-0812">Transmembrane</keyword>
<dbReference type="OrthoDB" id="5415655at2759"/>
<evidence type="ECO:0000256" key="6">
    <source>
        <dbReference type="PROSITE-ProRule" id="PRU01087"/>
    </source>
</evidence>
<feature type="transmembrane region" description="Helical" evidence="7">
    <location>
        <begin position="179"/>
        <end position="202"/>
    </location>
</feature>
<dbReference type="GO" id="GO:0005783">
    <property type="term" value="C:endoplasmic reticulum"/>
    <property type="evidence" value="ECO:0007669"/>
    <property type="project" value="TreeGrafter"/>
</dbReference>
<gene>
    <name evidence="9" type="ORF">EMCG_02786</name>
</gene>
<evidence type="ECO:0000259" key="8">
    <source>
        <dbReference type="PROSITE" id="PS51751"/>
    </source>
</evidence>
<evidence type="ECO:0000313" key="10">
    <source>
        <dbReference type="Proteomes" id="UP000034164"/>
    </source>
</evidence>
<sequence>MSSIPTNPAFLLDLPTALSLLAALSLLPLASILTILLIPSTRPKTDRLLFFWHAYDALTHIIIEGSFLYNCFFVSTTIPASAKHSPGPHFLNQPERLYGAAYGTGPTARLWQEYGKADSRWLGADLGVVAQELLTVLLGGPAAVYICYLVYKSSSSSASSSSSSSDATVQAAKYRFKMWFVAIGLAVAELYGGFMTFAPEWLSGSHALDTSDPIYLWLYLVFFNILWVFLPIWVLKQGWVEVKGQFVRAALAGKKGASRKDL</sequence>